<evidence type="ECO:0000256" key="3">
    <source>
        <dbReference type="SAM" id="MobiDB-lite"/>
    </source>
</evidence>
<feature type="region of interest" description="Disordered" evidence="3">
    <location>
        <begin position="1"/>
        <end position="22"/>
    </location>
</feature>
<dbReference type="InterPro" id="IPR050109">
    <property type="entry name" value="HTH-type_TetR-like_transc_reg"/>
</dbReference>
<keyword evidence="6" id="KW-1185">Reference proteome</keyword>
<dbReference type="PATRIC" id="fig|1329909.3.peg.179"/>
<dbReference type="GO" id="GO:0003700">
    <property type="term" value="F:DNA-binding transcription factor activity"/>
    <property type="evidence" value="ECO:0007669"/>
    <property type="project" value="TreeGrafter"/>
</dbReference>
<keyword evidence="1 2" id="KW-0238">DNA-binding</keyword>
<evidence type="ECO:0000256" key="1">
    <source>
        <dbReference type="ARBA" id="ARBA00023125"/>
    </source>
</evidence>
<protein>
    <recommendedName>
        <fullName evidence="4">HTH tetR-type domain-containing protein</fullName>
    </recommendedName>
</protein>
<dbReference type="Gene3D" id="1.10.357.10">
    <property type="entry name" value="Tetracycline Repressor, domain 2"/>
    <property type="match status" value="1"/>
</dbReference>
<dbReference type="SUPFAM" id="SSF46689">
    <property type="entry name" value="Homeodomain-like"/>
    <property type="match status" value="1"/>
</dbReference>
<gene>
    <name evidence="5" type="ORF">L288_01010</name>
</gene>
<dbReference type="RefSeq" id="WP_021236535.1">
    <property type="nucleotide sequence ID" value="NZ_ATHO01000007.1"/>
</dbReference>
<evidence type="ECO:0000256" key="2">
    <source>
        <dbReference type="PROSITE-ProRule" id="PRU00335"/>
    </source>
</evidence>
<dbReference type="Pfam" id="PF00440">
    <property type="entry name" value="TetR_N"/>
    <property type="match status" value="1"/>
</dbReference>
<organism evidence="5 6">
    <name type="scientific">Sphingobium quisquiliarum P25</name>
    <dbReference type="NCBI Taxonomy" id="1329909"/>
    <lineage>
        <taxon>Bacteria</taxon>
        <taxon>Pseudomonadati</taxon>
        <taxon>Pseudomonadota</taxon>
        <taxon>Alphaproteobacteria</taxon>
        <taxon>Sphingomonadales</taxon>
        <taxon>Sphingomonadaceae</taxon>
        <taxon>Sphingobium</taxon>
    </lineage>
</organism>
<feature type="domain" description="HTH tetR-type" evidence="4">
    <location>
        <begin position="19"/>
        <end position="79"/>
    </location>
</feature>
<dbReference type="PRINTS" id="PR00455">
    <property type="entry name" value="HTHTETR"/>
</dbReference>
<dbReference type="EMBL" id="ATHO01000007">
    <property type="protein sequence ID" value="EQB14763.1"/>
    <property type="molecule type" value="Genomic_DNA"/>
</dbReference>
<dbReference type="PANTHER" id="PTHR30055">
    <property type="entry name" value="HTH-TYPE TRANSCRIPTIONAL REGULATOR RUTR"/>
    <property type="match status" value="1"/>
</dbReference>
<evidence type="ECO:0000259" key="4">
    <source>
        <dbReference type="PROSITE" id="PS50977"/>
    </source>
</evidence>
<name>T0HRL8_9SPHN</name>
<dbReference type="SUPFAM" id="SSF48498">
    <property type="entry name" value="Tetracyclin repressor-like, C-terminal domain"/>
    <property type="match status" value="1"/>
</dbReference>
<dbReference type="InterPro" id="IPR009057">
    <property type="entry name" value="Homeodomain-like_sf"/>
</dbReference>
<dbReference type="InterPro" id="IPR036271">
    <property type="entry name" value="Tet_transcr_reg_TetR-rel_C_sf"/>
</dbReference>
<accession>T0HRL8</accession>
<evidence type="ECO:0000313" key="5">
    <source>
        <dbReference type="EMBL" id="EQB14763.1"/>
    </source>
</evidence>
<dbReference type="AlphaFoldDB" id="T0HRL8"/>
<proteinExistence type="predicted"/>
<dbReference type="PROSITE" id="PS50977">
    <property type="entry name" value="HTH_TETR_2"/>
    <property type="match status" value="1"/>
</dbReference>
<dbReference type="PANTHER" id="PTHR30055:SF146">
    <property type="entry name" value="HTH-TYPE TRANSCRIPTIONAL DUAL REGULATOR CECR"/>
    <property type="match status" value="1"/>
</dbReference>
<comment type="caution">
    <text evidence="5">The sequence shown here is derived from an EMBL/GenBank/DDBJ whole genome shotgun (WGS) entry which is preliminary data.</text>
</comment>
<dbReference type="Gene3D" id="1.10.10.60">
    <property type="entry name" value="Homeodomain-like"/>
    <property type="match status" value="1"/>
</dbReference>
<sequence length="206" mass="23397">MNNQASIRRAGRPRAEESEQKRERLITTALQEFARAGFHAASVRDIAEKAEISSRTLYNYYPEKLALLEACLEYSARQFRPVLPALKGGLHSQLVTYATEMQRYLSRPLSMQIARLIFRESSDFEGLREIARLQFERHQVVPVAAILEKGGVDPARSQLLAMQFVAMAFGEWHRRLLYGRDPLTRAEMAEQAELTVGIFLNGIGKS</sequence>
<evidence type="ECO:0000313" key="6">
    <source>
        <dbReference type="Proteomes" id="UP000015525"/>
    </source>
</evidence>
<dbReference type="InterPro" id="IPR001647">
    <property type="entry name" value="HTH_TetR"/>
</dbReference>
<dbReference type="Proteomes" id="UP000015525">
    <property type="component" value="Unassembled WGS sequence"/>
</dbReference>
<reference evidence="5 6" key="1">
    <citation type="journal article" date="2013" name="Genome Announc.">
        <title>Draft Genome Sequence of Sphingobium quisquiliarum Strain P25T, a Novel Hexachlorocyclohexane (HCH)-Degrading Bacterium Isolated from an HCH Dumpsite.</title>
        <authorList>
            <person name="Kumar Singh A."/>
            <person name="Sangwan N."/>
            <person name="Sharma A."/>
            <person name="Gupta V."/>
            <person name="Khurana J.P."/>
            <person name="Lal R."/>
        </authorList>
    </citation>
    <scope>NUCLEOTIDE SEQUENCE [LARGE SCALE GENOMIC DNA]</scope>
    <source>
        <strain evidence="5 6">P25</strain>
    </source>
</reference>
<feature type="DNA-binding region" description="H-T-H motif" evidence="2">
    <location>
        <begin position="42"/>
        <end position="61"/>
    </location>
</feature>
<dbReference type="GO" id="GO:0000976">
    <property type="term" value="F:transcription cis-regulatory region binding"/>
    <property type="evidence" value="ECO:0007669"/>
    <property type="project" value="TreeGrafter"/>
</dbReference>
<feature type="compositionally biased region" description="Basic and acidic residues" evidence="3">
    <location>
        <begin position="13"/>
        <end position="22"/>
    </location>
</feature>